<dbReference type="InterPro" id="IPR006590">
    <property type="entry name" value="RNA_pol_Rpb4/RPC9_core"/>
</dbReference>
<dbReference type="RefSeq" id="XP_067543756.1">
    <property type="nucleotide sequence ID" value="XM_067688568.1"/>
</dbReference>
<evidence type="ECO:0000256" key="1">
    <source>
        <dbReference type="ARBA" id="ARBA00004123"/>
    </source>
</evidence>
<dbReference type="GO" id="GO:0005634">
    <property type="term" value="C:nucleus"/>
    <property type="evidence" value="ECO:0007669"/>
    <property type="project" value="UniProtKB-SubCell"/>
</dbReference>
<dbReference type="VEuPathDB" id="MicrosporidiaDB:NEDG_01150"/>
<evidence type="ECO:0000256" key="3">
    <source>
        <dbReference type="ARBA" id="ARBA00025724"/>
    </source>
</evidence>
<name>A0A177EBX8_9MICR</name>
<dbReference type="InterPro" id="IPR010997">
    <property type="entry name" value="HRDC-like_sf"/>
</dbReference>
<dbReference type="InterPro" id="IPR045222">
    <property type="entry name" value="Rpb4-like"/>
</dbReference>
<keyword evidence="5" id="KW-0804">Transcription</keyword>
<dbReference type="InterPro" id="IPR005574">
    <property type="entry name" value="Rpb4/RPC9"/>
</dbReference>
<evidence type="ECO:0000256" key="2">
    <source>
        <dbReference type="ARBA" id="ARBA00023242"/>
    </source>
</evidence>
<comment type="caution">
    <text evidence="5">The sequence shown here is derived from an EMBL/GenBank/DDBJ whole genome shotgun (WGS) entry which is preliminary data.</text>
</comment>
<dbReference type="SMART" id="SM00657">
    <property type="entry name" value="RPOL4c"/>
    <property type="match status" value="1"/>
</dbReference>
<dbReference type="Proteomes" id="UP000185944">
    <property type="component" value="Unassembled WGS sequence"/>
</dbReference>
<dbReference type="Gene3D" id="1.20.1250.40">
    <property type="match status" value="1"/>
</dbReference>
<comment type="subcellular location">
    <subcellularLocation>
        <location evidence="1">Nucleus</location>
    </subcellularLocation>
</comment>
<evidence type="ECO:0000313" key="5">
    <source>
        <dbReference type="EMBL" id="OAG29011.1"/>
    </source>
</evidence>
<dbReference type="GO" id="GO:0000428">
    <property type="term" value="C:DNA-directed RNA polymerase complex"/>
    <property type="evidence" value="ECO:0007669"/>
    <property type="project" value="UniProtKB-KW"/>
</dbReference>
<proteinExistence type="inferred from homology"/>
<gene>
    <name evidence="5" type="ORF">NEDG_01150</name>
</gene>
<comment type="similarity">
    <text evidence="3">Belongs to the eukaryotic RPB4 RNA polymerase subunit family.</text>
</comment>
<keyword evidence="2" id="KW-0539">Nucleus</keyword>
<dbReference type="GeneID" id="93647500"/>
<evidence type="ECO:0000259" key="4">
    <source>
        <dbReference type="SMART" id="SM00657"/>
    </source>
</evidence>
<dbReference type="STRING" id="1805483.A0A177EBX8"/>
<protein>
    <submittedName>
        <fullName evidence="5">DNA-directed RNA polymerase II subunit RPB4</fullName>
    </submittedName>
</protein>
<evidence type="ECO:0000313" key="6">
    <source>
        <dbReference type="Proteomes" id="UP000185944"/>
    </source>
</evidence>
<dbReference type="SUPFAM" id="SSF47819">
    <property type="entry name" value="HRDC-like"/>
    <property type="match status" value="1"/>
</dbReference>
<dbReference type="OrthoDB" id="2186918at2759"/>
<sequence>MKILSREAGDSKAISSVEAFALLERIREERRTEGSESFQSTLEYLKACSFIGTPSWAERVRKILTEGDMSDKEASAVINLGPERHTDAKALIPSLTRFDNYSLDALLNEISDTPNA</sequence>
<accession>A0A177EBX8</accession>
<organism evidence="5 6">
    <name type="scientific">Nematocida displodere</name>
    <dbReference type="NCBI Taxonomy" id="1805483"/>
    <lineage>
        <taxon>Eukaryota</taxon>
        <taxon>Fungi</taxon>
        <taxon>Fungi incertae sedis</taxon>
        <taxon>Microsporidia</taxon>
        <taxon>Nematocida</taxon>
    </lineage>
</organism>
<dbReference type="PANTHER" id="PTHR21297">
    <property type="entry name" value="DNA-DIRECTED RNA POLYMERASE II"/>
    <property type="match status" value="1"/>
</dbReference>
<dbReference type="GO" id="GO:0006352">
    <property type="term" value="P:DNA-templated transcription initiation"/>
    <property type="evidence" value="ECO:0007669"/>
    <property type="project" value="InterPro"/>
</dbReference>
<feature type="domain" description="RNA polymerase Rpb4/RPC9 core" evidence="4">
    <location>
        <begin position="6"/>
        <end position="115"/>
    </location>
</feature>
<keyword evidence="5" id="KW-0240">DNA-directed RNA polymerase</keyword>
<dbReference type="Pfam" id="PF03874">
    <property type="entry name" value="RNA_pol_Rpb4"/>
    <property type="match status" value="1"/>
</dbReference>
<keyword evidence="6" id="KW-1185">Reference proteome</keyword>
<dbReference type="EMBL" id="LTDL01000042">
    <property type="protein sequence ID" value="OAG29011.1"/>
    <property type="molecule type" value="Genomic_DNA"/>
</dbReference>
<reference evidence="5 6" key="1">
    <citation type="submission" date="2016-02" db="EMBL/GenBank/DDBJ databases">
        <title>Discovery of a natural microsporidian pathogen with a broad tissue tropism in Caenorhabditis elegans.</title>
        <authorList>
            <person name="Luallen R.J."/>
            <person name="Reinke A.W."/>
            <person name="Tong L."/>
            <person name="Botts M.R."/>
            <person name="Felix M.-A."/>
            <person name="Troemel E.R."/>
        </authorList>
    </citation>
    <scope>NUCLEOTIDE SEQUENCE [LARGE SCALE GENOMIC DNA]</scope>
    <source>
        <strain evidence="5 6">JUm2807</strain>
    </source>
</reference>
<dbReference type="AlphaFoldDB" id="A0A177EBX8"/>
<dbReference type="GO" id="GO:0000166">
    <property type="term" value="F:nucleotide binding"/>
    <property type="evidence" value="ECO:0007669"/>
    <property type="project" value="InterPro"/>
</dbReference>
<dbReference type="InterPro" id="IPR038324">
    <property type="entry name" value="Rpb4/RPC9_sf"/>
</dbReference>